<feature type="region of interest" description="Disordered" evidence="1">
    <location>
        <begin position="34"/>
        <end position="97"/>
    </location>
</feature>
<sequence>MNTHGKPSSVRKLAFGAALIGAILGGAVMTPAVAGAEPRSGHAPGGHDSTGWDHIDPMGRHHESDDPRTLADQDDARREYYRNHYRREGSHRLPGTGSNGGWVICPLRASWC</sequence>
<dbReference type="EMBL" id="QGTL01000006">
    <property type="protein sequence ID" value="PWV74525.1"/>
    <property type="molecule type" value="Genomic_DNA"/>
</dbReference>
<name>A0A317NH72_9NOCA</name>
<evidence type="ECO:0000256" key="1">
    <source>
        <dbReference type="SAM" id="MobiDB-lite"/>
    </source>
</evidence>
<feature type="compositionally biased region" description="Basic and acidic residues" evidence="1">
    <location>
        <begin position="50"/>
        <end position="91"/>
    </location>
</feature>
<evidence type="ECO:0000313" key="3">
    <source>
        <dbReference type="Proteomes" id="UP000246410"/>
    </source>
</evidence>
<proteinExistence type="predicted"/>
<evidence type="ECO:0000313" key="2">
    <source>
        <dbReference type="EMBL" id="PWV74525.1"/>
    </source>
</evidence>
<organism evidence="2 3">
    <name type="scientific">Nocardia neocaledoniensis</name>
    <dbReference type="NCBI Taxonomy" id="236511"/>
    <lineage>
        <taxon>Bacteria</taxon>
        <taxon>Bacillati</taxon>
        <taxon>Actinomycetota</taxon>
        <taxon>Actinomycetes</taxon>
        <taxon>Mycobacteriales</taxon>
        <taxon>Nocardiaceae</taxon>
        <taxon>Nocardia</taxon>
    </lineage>
</organism>
<protein>
    <submittedName>
        <fullName evidence="2">Uncharacterized protein</fullName>
    </submittedName>
</protein>
<dbReference type="RefSeq" id="WP_110038958.1">
    <property type="nucleotide sequence ID" value="NZ_QGTL01000006.1"/>
</dbReference>
<reference evidence="2 3" key="1">
    <citation type="submission" date="2018-05" db="EMBL/GenBank/DDBJ databases">
        <title>Genomic Encyclopedia of Type Strains, Phase IV (KMG-IV): sequencing the most valuable type-strain genomes for metagenomic binning, comparative biology and taxonomic classification.</title>
        <authorList>
            <person name="Goeker M."/>
        </authorList>
    </citation>
    <scope>NUCLEOTIDE SEQUENCE [LARGE SCALE GENOMIC DNA]</scope>
    <source>
        <strain evidence="2 3">DSM 44717</strain>
    </source>
</reference>
<gene>
    <name evidence="2" type="ORF">DFR69_106336</name>
</gene>
<keyword evidence="3" id="KW-1185">Reference proteome</keyword>
<dbReference type="Proteomes" id="UP000246410">
    <property type="component" value="Unassembled WGS sequence"/>
</dbReference>
<comment type="caution">
    <text evidence="2">The sequence shown here is derived from an EMBL/GenBank/DDBJ whole genome shotgun (WGS) entry which is preliminary data.</text>
</comment>
<accession>A0A317NH72</accession>
<dbReference type="AlphaFoldDB" id="A0A317NH72"/>